<feature type="region of interest" description="Disordered" evidence="2">
    <location>
        <begin position="1402"/>
        <end position="1734"/>
    </location>
</feature>
<feature type="compositionally biased region" description="Low complexity" evidence="2">
    <location>
        <begin position="1612"/>
        <end position="1621"/>
    </location>
</feature>
<evidence type="ECO:0000256" key="2">
    <source>
        <dbReference type="SAM" id="MobiDB-lite"/>
    </source>
</evidence>
<reference evidence="3" key="1">
    <citation type="submission" date="2023-10" db="EMBL/GenBank/DDBJ databases">
        <authorList>
            <person name="Chen Y."/>
            <person name="Shah S."/>
            <person name="Dougan E. K."/>
            <person name="Thang M."/>
            <person name="Chan C."/>
        </authorList>
    </citation>
    <scope>NUCLEOTIDE SEQUENCE [LARGE SCALE GENOMIC DNA]</scope>
</reference>
<feature type="region of interest" description="Disordered" evidence="2">
    <location>
        <begin position="1969"/>
        <end position="2129"/>
    </location>
</feature>
<organism evidence="3 4">
    <name type="scientific">Prorocentrum cordatum</name>
    <dbReference type="NCBI Taxonomy" id="2364126"/>
    <lineage>
        <taxon>Eukaryota</taxon>
        <taxon>Sar</taxon>
        <taxon>Alveolata</taxon>
        <taxon>Dinophyceae</taxon>
        <taxon>Prorocentrales</taxon>
        <taxon>Prorocentraceae</taxon>
        <taxon>Prorocentrum</taxon>
    </lineage>
</organism>
<dbReference type="CDD" id="cd06503">
    <property type="entry name" value="ATP-synt_Fo_b"/>
    <property type="match status" value="1"/>
</dbReference>
<dbReference type="EMBL" id="CAUYUJ010009224">
    <property type="protein sequence ID" value="CAK0826165.1"/>
    <property type="molecule type" value="Genomic_DNA"/>
</dbReference>
<feature type="compositionally biased region" description="Basic and acidic residues" evidence="2">
    <location>
        <begin position="1251"/>
        <end position="1269"/>
    </location>
</feature>
<feature type="compositionally biased region" description="Low complexity" evidence="2">
    <location>
        <begin position="975"/>
        <end position="988"/>
    </location>
</feature>
<keyword evidence="4" id="KW-1185">Reference proteome</keyword>
<feature type="coiled-coil region" evidence="1">
    <location>
        <begin position="688"/>
        <end position="715"/>
    </location>
</feature>
<proteinExistence type="predicted"/>
<feature type="compositionally biased region" description="Low complexity" evidence="2">
    <location>
        <begin position="1300"/>
        <end position="1315"/>
    </location>
</feature>
<evidence type="ECO:0008006" key="5">
    <source>
        <dbReference type="Google" id="ProtNLM"/>
    </source>
</evidence>
<feature type="compositionally biased region" description="Polar residues" evidence="2">
    <location>
        <begin position="1455"/>
        <end position="1464"/>
    </location>
</feature>
<feature type="coiled-coil region" evidence="1">
    <location>
        <begin position="429"/>
        <end position="524"/>
    </location>
</feature>
<dbReference type="Proteomes" id="UP001189429">
    <property type="component" value="Unassembled WGS sequence"/>
</dbReference>
<evidence type="ECO:0000256" key="1">
    <source>
        <dbReference type="SAM" id="Coils"/>
    </source>
</evidence>
<feature type="compositionally biased region" description="Polar residues" evidence="2">
    <location>
        <begin position="1081"/>
        <end position="1098"/>
    </location>
</feature>
<feature type="region of interest" description="Disordered" evidence="2">
    <location>
        <begin position="1813"/>
        <end position="1913"/>
    </location>
</feature>
<feature type="compositionally biased region" description="Low complexity" evidence="2">
    <location>
        <begin position="2100"/>
        <end position="2120"/>
    </location>
</feature>
<feature type="region of interest" description="Disordered" evidence="2">
    <location>
        <begin position="754"/>
        <end position="776"/>
    </location>
</feature>
<feature type="compositionally biased region" description="Gly residues" evidence="2">
    <location>
        <begin position="1283"/>
        <end position="1293"/>
    </location>
</feature>
<name>A0ABN9S324_9DINO</name>
<feature type="compositionally biased region" description="Low complexity" evidence="2">
    <location>
        <begin position="1492"/>
        <end position="1501"/>
    </location>
</feature>
<evidence type="ECO:0000313" key="3">
    <source>
        <dbReference type="EMBL" id="CAK0826165.1"/>
    </source>
</evidence>
<feature type="compositionally biased region" description="Gly residues" evidence="2">
    <location>
        <begin position="623"/>
        <end position="632"/>
    </location>
</feature>
<feature type="compositionally biased region" description="Low complexity" evidence="2">
    <location>
        <begin position="1540"/>
        <end position="1558"/>
    </location>
</feature>
<feature type="region of interest" description="Disordered" evidence="2">
    <location>
        <begin position="1035"/>
        <end position="1138"/>
    </location>
</feature>
<accession>A0ABN9S324</accession>
<feature type="compositionally biased region" description="Low complexity" evidence="2">
    <location>
        <begin position="876"/>
        <end position="923"/>
    </location>
</feature>
<feature type="region of interest" description="Disordered" evidence="2">
    <location>
        <begin position="619"/>
        <end position="651"/>
    </location>
</feature>
<feature type="compositionally biased region" description="Gly residues" evidence="2">
    <location>
        <begin position="1622"/>
        <end position="1632"/>
    </location>
</feature>
<sequence>MKEQWPPPVELEKWLMNTVKETDEGAIFLRRMLNMNPAYGAYLSKDQGLAEIVKVFARRFRAKIMSAENPIQPATLYEPLCEVAWRVSGHVLHSILDLKDVESTPLPKEAIGQVKMLLQTNVELSRKFNEMRRAYLRELTEHRDRQRDLTQKQKELLHDLKEEPIMFYEPLEFVLDDTTKEFVREVVEERVKLGFRASAAKKKAGKEEETQELDVEELKASQKQALQEAKQLRVALAKEKDARKRVEDLLRRAREEAEQERNRTAEVQLQLEEAQQEIVALKDEIESLTMAMQSQGASDIAGKEALLKAQAERQQGLRAVQEKLALAEDRVAQLEQEKKELAAELAKARHRIELLESGGDEELTALREQARQDAEAARHLRERLTAMENANKKLRELAAEAAEAAAPEPAEPAAPVMVVAGGVSEEELNEAVAKASREYELKIKALQMEIKRVGELQDELERGGGDDSQKKSAEKVAALKEQIEELKAKLQDKDDKYNDLADEHERLQDHVKKLMAKLEELGAKDFVDDMKGQINLGPLEGRKRKKQNAFDRLYHDAQRRILDMRAKATSAARSEEASLVEAVKLVRDKAALRQAEALRMLQVQHNQTRSRFHDALTKFANQHGGGPAAGGGEVRREEPGEGEDDSAAVGAAHSDASYTAAFQALERKAQEMGEDLSPVELEPDLEDVVRLRQENEDLREQVQRLTALLAQELGAGKGGSNSAQRAVARMMRAASKTGVRTAAHDGGVAHARSLPEARPYSAGVHGRMERNDSAAPPAAGRKIAAVISPFAAAFMDAVADSSSAASASAPVPAARRRSMIAPRSTAGLLMDAPQILEDQDLVGSTRSGHPGIARDRAPKVPRHGVSEEHVHGGAGLHSASSSGASWRQAAASHAGRSGESFWSSASEASAARPRAANAPGRLGSSPRDTKPFGQQGSGRRTASPEGDATATLPPRGRQAPPASWSPLPQRDALPHGAHARAPSGPAAAVASKLDGGVARTASELPQADMDLLAPAGAAAASAAISAVPPWLRGRSAGPAERSAGRQELPSAEANTEGEAAAPGLPLRGRPALPARRSPLSQRSATLSVLPQGARTRSPSGPAEANPEGDAAARGRPVLPASRSPRPQGVTTLDAPHAHIAPSGSAATLALELKRGAGTASALSSAETDDSASPGVSASAAVSAVPPWIRGPSAEKAPTSQSSDPGETPPCQGQAAASGQRHDQVDQAGASPRLGDEAPQETSASPAPAVSREGDEGDRRASSDSPHDRSSAPGSGSSLARAGGVHGHGVGAGGSAAWDVPAKSPAGASPGTSPSQAPQPPPILQQAAAAPGPPTGPTSSPSEPHAGTPRGNDNHHASVESQRQLSEVPLDATPKDGRTHDAPLVPAAAEVSGLDGVVAGPASALQSAEANPEGHAAAPALPSQERPTLPSVPALPASRSPLPRAATLDAPPQGVHTHSTPSGSATAVAVASDLDVGVAGTASAPPSAEMEDPASGAAAPAALSTVPPWIRGPSVDAATRSPVPQRAPTSQRHDPRGTPSHQGQPAAGGQHQDPAGAPPRQCDEAPQETPGVPATADPRAGGERDRMASGSAERASNSPRNGGPVSGHDSALGRAGSAHGYRAGAGGGGGGEARGVATGSPARASPGTALSQAPQPPPTLLRAAPPRPVGGDAWGVAVGSPAKAAPGATASQSPQSPPAMQRAAAPSGPPDRSYYVPKPSSNRAVPHRQPGADVACPGRLPKVALDALPQGAVTLGTPSGLVTGAVASRLDGGVAGPVSALPSAEMESHLSAGAVSSAALSAVSPWLRGPCADVATPGAGSQEPPAERRQGLVASASERAPDFGGTWRGRHKTGDLPSLGERRSSVPAGGGGGGGAEDPAPGSPARVAARRSLEDVSHRRSPALPQGAVTLGTPSGLVTGAVASRLDGGVAGPVSALPSAEMESHLSAGAVSSAALSAVSPWLRGPCADVATPGAGSQEPPAERRQGLVASASERAPDFGGTWRGRHKTGDLPSLGERRSSVPAGGGGGGGAEDPAPGSPARVAARRSLEDVSHRRSPALQPVPEGGSSSAPVGKPSATARTGRSPVLQRGRMSPAFSPQRLLPGAGALSRGSSLASLPRGNQAGGGLGLDVKVLSSQGKLGTMA</sequence>
<comment type="caution">
    <text evidence="3">The sequence shown here is derived from an EMBL/GenBank/DDBJ whole genome shotgun (WGS) entry which is preliminary data.</text>
</comment>
<gene>
    <name evidence="3" type="ORF">PCOR1329_LOCUS26102</name>
</gene>
<feature type="coiled-coil region" evidence="1">
    <location>
        <begin position="215"/>
        <end position="291"/>
    </location>
</feature>
<protein>
    <recommendedName>
        <fullName evidence="5">Centrosomal protein of 70 kDa</fullName>
    </recommendedName>
</protein>
<feature type="region of interest" description="Disordered" evidence="2">
    <location>
        <begin position="842"/>
        <end position="988"/>
    </location>
</feature>
<feature type="compositionally biased region" description="Low complexity" evidence="2">
    <location>
        <begin position="1059"/>
        <end position="1080"/>
    </location>
</feature>
<feature type="region of interest" description="Disordered" evidence="2">
    <location>
        <begin position="1154"/>
        <end position="1387"/>
    </location>
</feature>
<feature type="compositionally biased region" description="Low complexity" evidence="2">
    <location>
        <begin position="1170"/>
        <end position="1186"/>
    </location>
</feature>
<feature type="coiled-coil region" evidence="1">
    <location>
        <begin position="317"/>
        <end position="404"/>
    </location>
</feature>
<feature type="compositionally biased region" description="Basic and acidic residues" evidence="2">
    <location>
        <begin position="852"/>
        <end position="871"/>
    </location>
</feature>
<keyword evidence="1" id="KW-0175">Coiled coil</keyword>
<evidence type="ECO:0000313" key="4">
    <source>
        <dbReference type="Proteomes" id="UP001189429"/>
    </source>
</evidence>